<proteinExistence type="predicted"/>
<dbReference type="PRINTS" id="PR00111">
    <property type="entry name" value="ABHYDROLASE"/>
</dbReference>
<evidence type="ECO:0000313" key="2">
    <source>
        <dbReference type="EMBL" id="QHT63101.1"/>
    </source>
</evidence>
<reference evidence="2 3" key="1">
    <citation type="submission" date="2020-01" db="EMBL/GenBank/DDBJ databases">
        <title>Paenibacillus sp. nov., isolated from tomato rhizosphere.</title>
        <authorList>
            <person name="Weon H.-Y."/>
            <person name="Lee S.A."/>
        </authorList>
    </citation>
    <scope>NUCLEOTIDE SEQUENCE [LARGE SCALE GENOMIC DNA]</scope>
    <source>
        <strain evidence="2 3">12200R-189</strain>
    </source>
</reference>
<gene>
    <name evidence="2" type="ORF">GXP70_26120</name>
</gene>
<keyword evidence="2" id="KW-0378">Hydrolase</keyword>
<dbReference type="RefSeq" id="WP_162359531.1">
    <property type="nucleotide sequence ID" value="NZ_CP048209.1"/>
</dbReference>
<dbReference type="Proteomes" id="UP000476064">
    <property type="component" value="Chromosome"/>
</dbReference>
<evidence type="ECO:0000259" key="1">
    <source>
        <dbReference type="Pfam" id="PF12146"/>
    </source>
</evidence>
<dbReference type="AlphaFoldDB" id="A0A6C0G530"/>
<accession>A0A6C0G530</accession>
<dbReference type="InterPro" id="IPR000073">
    <property type="entry name" value="AB_hydrolase_1"/>
</dbReference>
<dbReference type="Gene3D" id="3.40.50.1820">
    <property type="entry name" value="alpha/beta hydrolase"/>
    <property type="match status" value="1"/>
</dbReference>
<dbReference type="PANTHER" id="PTHR11614">
    <property type="entry name" value="PHOSPHOLIPASE-RELATED"/>
    <property type="match status" value="1"/>
</dbReference>
<dbReference type="KEGG" id="plyc:GXP70_26120"/>
<sequence>MKERQFELRCKDGSRRYAAEWEPDERRDLRGVIALVHGMGEHIGRYRHVAEMFTHAGYAVFGFDQAGHGMTEGKRGHTKSYEALLDGVGAMLAEAEKRYPGTPLFLYGHSMGGNVTLNYVLRRKPDITGVIVTGPWLRLAFNPPPLQLIIARIVNRLFPAYTNDRPMVGDHLTSDPEMIRRYQEDPLGHGSITARFFLSVQAAGLWAIKHASEWRAPLLLMHGGTDKVTSILASKQFADAVGSRCTFMEWPGLKHELHNELDREEVFDVMRDWLEERLEDNRRNAGTAR</sequence>
<dbReference type="InterPro" id="IPR022742">
    <property type="entry name" value="Hydrolase_4"/>
</dbReference>
<keyword evidence="3" id="KW-1185">Reference proteome</keyword>
<organism evidence="2 3">
    <name type="scientific">Paenibacillus lycopersici</name>
    <dbReference type="NCBI Taxonomy" id="2704462"/>
    <lineage>
        <taxon>Bacteria</taxon>
        <taxon>Bacillati</taxon>
        <taxon>Bacillota</taxon>
        <taxon>Bacilli</taxon>
        <taxon>Bacillales</taxon>
        <taxon>Paenibacillaceae</taxon>
        <taxon>Paenibacillus</taxon>
    </lineage>
</organism>
<name>A0A6C0G530_9BACL</name>
<feature type="domain" description="Serine aminopeptidase S33" evidence="1">
    <location>
        <begin position="29"/>
        <end position="262"/>
    </location>
</feature>
<dbReference type="EMBL" id="CP048209">
    <property type="protein sequence ID" value="QHT63101.1"/>
    <property type="molecule type" value="Genomic_DNA"/>
</dbReference>
<dbReference type="SUPFAM" id="SSF53474">
    <property type="entry name" value="alpha/beta-Hydrolases"/>
    <property type="match status" value="1"/>
</dbReference>
<dbReference type="Pfam" id="PF12146">
    <property type="entry name" value="Hydrolase_4"/>
    <property type="match status" value="1"/>
</dbReference>
<dbReference type="InterPro" id="IPR051044">
    <property type="entry name" value="MAG_DAG_Lipase"/>
</dbReference>
<dbReference type="GO" id="GO:0016787">
    <property type="term" value="F:hydrolase activity"/>
    <property type="evidence" value="ECO:0007669"/>
    <property type="project" value="UniProtKB-KW"/>
</dbReference>
<dbReference type="InterPro" id="IPR029058">
    <property type="entry name" value="AB_hydrolase_fold"/>
</dbReference>
<evidence type="ECO:0000313" key="3">
    <source>
        <dbReference type="Proteomes" id="UP000476064"/>
    </source>
</evidence>
<protein>
    <submittedName>
        <fullName evidence="2">Alpha/beta hydrolase</fullName>
    </submittedName>
</protein>